<evidence type="ECO:0000313" key="3">
    <source>
        <dbReference type="EMBL" id="GLS65761.1"/>
    </source>
</evidence>
<sequence>MGQSRNDPPRTPRRNLREFDAYTDRNGQDFGQDEARDVGRPADLQHAMESDPSWQAETARVASDYSRLDSVGGGSIASVEATEAETPPETLRHLSDASTSPRTPPDKKAS</sequence>
<dbReference type="Proteomes" id="UP000321960">
    <property type="component" value="Unassembled WGS sequence"/>
</dbReference>
<feature type="compositionally biased region" description="Low complexity" evidence="1">
    <location>
        <begin position="80"/>
        <end position="89"/>
    </location>
</feature>
<dbReference type="RefSeq" id="WP_147028970.1">
    <property type="nucleotide sequence ID" value="NZ_BJZU01000160.1"/>
</dbReference>
<accession>A0A512JC61</accession>
<dbReference type="AlphaFoldDB" id="A0A512JC61"/>
<gene>
    <name evidence="3" type="ORF">GCM10007888_41430</name>
    <name evidence="2" type="ORF">MOX02_55710</name>
</gene>
<feature type="region of interest" description="Disordered" evidence="1">
    <location>
        <begin position="1"/>
        <end position="61"/>
    </location>
</feature>
<feature type="region of interest" description="Disordered" evidence="1">
    <location>
        <begin position="76"/>
        <end position="110"/>
    </location>
</feature>
<dbReference type="Proteomes" id="UP001156856">
    <property type="component" value="Unassembled WGS sequence"/>
</dbReference>
<reference evidence="3" key="1">
    <citation type="journal article" date="2014" name="Int. J. Syst. Evol. Microbiol.">
        <title>Complete genome of a new Firmicutes species belonging to the dominant human colonic microbiota ('Ruminococcus bicirculans') reveals two chromosomes and a selective capacity to utilize plant glucans.</title>
        <authorList>
            <consortium name="NISC Comparative Sequencing Program"/>
            <person name="Wegmann U."/>
            <person name="Louis P."/>
            <person name="Goesmann A."/>
            <person name="Henrissat B."/>
            <person name="Duncan S.H."/>
            <person name="Flint H.J."/>
        </authorList>
    </citation>
    <scope>NUCLEOTIDE SEQUENCE</scope>
    <source>
        <strain evidence="3">NBRC 107715</strain>
    </source>
</reference>
<feature type="compositionally biased region" description="Basic and acidic residues" evidence="1">
    <location>
        <begin position="7"/>
        <end position="40"/>
    </location>
</feature>
<organism evidence="2 4">
    <name type="scientific">Methylobacterium oxalidis</name>
    <dbReference type="NCBI Taxonomy" id="944322"/>
    <lineage>
        <taxon>Bacteria</taxon>
        <taxon>Pseudomonadati</taxon>
        <taxon>Pseudomonadota</taxon>
        <taxon>Alphaproteobacteria</taxon>
        <taxon>Hyphomicrobiales</taxon>
        <taxon>Methylobacteriaceae</taxon>
        <taxon>Methylobacterium</taxon>
    </lineage>
</organism>
<reference evidence="5" key="2">
    <citation type="journal article" date="2019" name="Int. J. Syst. Evol. Microbiol.">
        <title>The Global Catalogue of Microorganisms (GCM) 10K type strain sequencing project: providing services to taxonomists for standard genome sequencing and annotation.</title>
        <authorList>
            <consortium name="The Broad Institute Genomics Platform"/>
            <consortium name="The Broad Institute Genome Sequencing Center for Infectious Disease"/>
            <person name="Wu L."/>
            <person name="Ma J."/>
        </authorList>
    </citation>
    <scope>NUCLEOTIDE SEQUENCE [LARGE SCALE GENOMIC DNA]</scope>
    <source>
        <strain evidence="5">NBRC 107715</strain>
    </source>
</reference>
<proteinExistence type="predicted"/>
<reference evidence="3" key="4">
    <citation type="submission" date="2023-01" db="EMBL/GenBank/DDBJ databases">
        <title>Draft genome sequence of Methylobacterium oxalidis strain NBRC 107715.</title>
        <authorList>
            <person name="Sun Q."/>
            <person name="Mori K."/>
        </authorList>
    </citation>
    <scope>NUCLEOTIDE SEQUENCE</scope>
    <source>
        <strain evidence="3">NBRC 107715</strain>
    </source>
</reference>
<evidence type="ECO:0000313" key="5">
    <source>
        <dbReference type="Proteomes" id="UP001156856"/>
    </source>
</evidence>
<dbReference type="OrthoDB" id="7996552at2"/>
<comment type="caution">
    <text evidence="2">The sequence shown here is derived from an EMBL/GenBank/DDBJ whole genome shotgun (WGS) entry which is preliminary data.</text>
</comment>
<keyword evidence="5" id="KW-1185">Reference proteome</keyword>
<reference evidence="2 4" key="3">
    <citation type="submission" date="2019-07" db="EMBL/GenBank/DDBJ databases">
        <title>Whole genome shotgun sequence of Methylobacterium oxalidis NBRC 107715.</title>
        <authorList>
            <person name="Hosoyama A."/>
            <person name="Uohara A."/>
            <person name="Ohji S."/>
            <person name="Ichikawa N."/>
        </authorList>
    </citation>
    <scope>NUCLEOTIDE SEQUENCE [LARGE SCALE GENOMIC DNA]</scope>
    <source>
        <strain evidence="2 4">NBRC 107715</strain>
    </source>
</reference>
<evidence type="ECO:0000256" key="1">
    <source>
        <dbReference type="SAM" id="MobiDB-lite"/>
    </source>
</evidence>
<dbReference type="EMBL" id="BSPK01000078">
    <property type="protein sequence ID" value="GLS65761.1"/>
    <property type="molecule type" value="Genomic_DNA"/>
</dbReference>
<evidence type="ECO:0000313" key="4">
    <source>
        <dbReference type="Proteomes" id="UP000321960"/>
    </source>
</evidence>
<protein>
    <submittedName>
        <fullName evidence="2">Uncharacterized protein</fullName>
    </submittedName>
</protein>
<dbReference type="EMBL" id="BJZU01000160">
    <property type="protein sequence ID" value="GEP07533.1"/>
    <property type="molecule type" value="Genomic_DNA"/>
</dbReference>
<evidence type="ECO:0000313" key="2">
    <source>
        <dbReference type="EMBL" id="GEP07533.1"/>
    </source>
</evidence>
<name>A0A512JC61_9HYPH</name>